<evidence type="ECO:0000313" key="1">
    <source>
        <dbReference type="EMBL" id="MFC3689636.1"/>
    </source>
</evidence>
<sequence>MTEVCAMPGDADLDLDLAGLLLGAVVRVDDRFLLHARGGTGRYRSEGRVVVTEDEPVRDITLSFAMADPPDAPGATDLTYTVLMGWRDRGARLRLIGAPGRQVVLFEPGGFAVPLATAAQRVG</sequence>
<dbReference type="Proteomes" id="UP001595685">
    <property type="component" value="Unassembled WGS sequence"/>
</dbReference>
<dbReference type="RefSeq" id="WP_340291279.1">
    <property type="nucleotide sequence ID" value="NZ_JBBEOI010000035.1"/>
</dbReference>
<proteinExistence type="predicted"/>
<organism evidence="1 2">
    <name type="scientific">Aquipuribacter hungaricus</name>
    <dbReference type="NCBI Taxonomy" id="545624"/>
    <lineage>
        <taxon>Bacteria</taxon>
        <taxon>Bacillati</taxon>
        <taxon>Actinomycetota</taxon>
        <taxon>Actinomycetes</taxon>
        <taxon>Micrococcales</taxon>
        <taxon>Intrasporangiaceae</taxon>
        <taxon>Aquipuribacter</taxon>
    </lineage>
</organism>
<accession>A0ABV7WIE2</accession>
<protein>
    <submittedName>
        <fullName evidence="1">Uncharacterized protein</fullName>
    </submittedName>
</protein>
<gene>
    <name evidence="1" type="ORF">ACFOLH_14905</name>
</gene>
<name>A0ABV7WIE2_9MICO</name>
<comment type="caution">
    <text evidence="1">The sequence shown here is derived from an EMBL/GenBank/DDBJ whole genome shotgun (WGS) entry which is preliminary data.</text>
</comment>
<keyword evidence="2" id="KW-1185">Reference proteome</keyword>
<dbReference type="EMBL" id="JBHRWW010000011">
    <property type="protein sequence ID" value="MFC3689636.1"/>
    <property type="molecule type" value="Genomic_DNA"/>
</dbReference>
<reference evidence="2" key="1">
    <citation type="journal article" date="2019" name="Int. J. Syst. Evol. Microbiol.">
        <title>The Global Catalogue of Microorganisms (GCM) 10K type strain sequencing project: providing services to taxonomists for standard genome sequencing and annotation.</title>
        <authorList>
            <consortium name="The Broad Institute Genomics Platform"/>
            <consortium name="The Broad Institute Genome Sequencing Center for Infectious Disease"/>
            <person name="Wu L."/>
            <person name="Ma J."/>
        </authorList>
    </citation>
    <scope>NUCLEOTIDE SEQUENCE [LARGE SCALE GENOMIC DNA]</scope>
    <source>
        <strain evidence="2">NCAIM B.02333</strain>
    </source>
</reference>
<evidence type="ECO:0000313" key="2">
    <source>
        <dbReference type="Proteomes" id="UP001595685"/>
    </source>
</evidence>